<sequence>MSPITQHYRDACFLRCLLKNITTIQWFIIKKFPADKTICFLNRGVTKAVLYALGHAKLTFKDALEAFFQVIKNDNYDKRGHVHDNESLPIIP</sequence>
<gene>
    <name evidence="1" type="ORF">J4Q44_G00037160</name>
</gene>
<proteinExistence type="predicted"/>
<evidence type="ECO:0000313" key="2">
    <source>
        <dbReference type="Proteomes" id="UP001356427"/>
    </source>
</evidence>
<dbReference type="Proteomes" id="UP001356427">
    <property type="component" value="Unassembled WGS sequence"/>
</dbReference>
<reference evidence="1 2" key="1">
    <citation type="submission" date="2021-04" db="EMBL/GenBank/DDBJ databases">
        <authorList>
            <person name="De Guttry C."/>
            <person name="Zahm M."/>
            <person name="Klopp C."/>
            <person name="Cabau C."/>
            <person name="Louis A."/>
            <person name="Berthelot C."/>
            <person name="Parey E."/>
            <person name="Roest Crollius H."/>
            <person name="Montfort J."/>
            <person name="Robinson-Rechavi M."/>
            <person name="Bucao C."/>
            <person name="Bouchez O."/>
            <person name="Gislard M."/>
            <person name="Lluch J."/>
            <person name="Milhes M."/>
            <person name="Lampietro C."/>
            <person name="Lopez Roques C."/>
            <person name="Donnadieu C."/>
            <person name="Braasch I."/>
            <person name="Desvignes T."/>
            <person name="Postlethwait J."/>
            <person name="Bobe J."/>
            <person name="Wedekind C."/>
            <person name="Guiguen Y."/>
        </authorList>
    </citation>
    <scope>NUCLEOTIDE SEQUENCE [LARGE SCALE GENOMIC DNA]</scope>
    <source>
        <strain evidence="1">Cs_M1</strain>
        <tissue evidence="1">Blood</tissue>
    </source>
</reference>
<comment type="caution">
    <text evidence="1">The sequence shown here is derived from an EMBL/GenBank/DDBJ whole genome shotgun (WGS) entry which is preliminary data.</text>
</comment>
<accession>A0AAN8M779</accession>
<name>A0AAN8M779_9TELE</name>
<dbReference type="AlphaFoldDB" id="A0AAN8M779"/>
<protein>
    <submittedName>
        <fullName evidence="1">Uncharacterized protein</fullName>
    </submittedName>
</protein>
<organism evidence="1 2">
    <name type="scientific">Coregonus suidteri</name>
    <dbReference type="NCBI Taxonomy" id="861788"/>
    <lineage>
        <taxon>Eukaryota</taxon>
        <taxon>Metazoa</taxon>
        <taxon>Chordata</taxon>
        <taxon>Craniata</taxon>
        <taxon>Vertebrata</taxon>
        <taxon>Euteleostomi</taxon>
        <taxon>Actinopterygii</taxon>
        <taxon>Neopterygii</taxon>
        <taxon>Teleostei</taxon>
        <taxon>Protacanthopterygii</taxon>
        <taxon>Salmoniformes</taxon>
        <taxon>Salmonidae</taxon>
        <taxon>Coregoninae</taxon>
        <taxon>Coregonus</taxon>
    </lineage>
</organism>
<keyword evidence="2" id="KW-1185">Reference proteome</keyword>
<evidence type="ECO:0000313" key="1">
    <source>
        <dbReference type="EMBL" id="KAK6324374.1"/>
    </source>
</evidence>
<dbReference type="EMBL" id="JAGTTL010000003">
    <property type="protein sequence ID" value="KAK6324374.1"/>
    <property type="molecule type" value="Genomic_DNA"/>
</dbReference>